<evidence type="ECO:0000256" key="2">
    <source>
        <dbReference type="ARBA" id="ARBA00022692"/>
    </source>
</evidence>
<feature type="transmembrane region" description="Helical" evidence="5">
    <location>
        <begin position="26"/>
        <end position="45"/>
    </location>
</feature>
<dbReference type="GO" id="GO:0016020">
    <property type="term" value="C:membrane"/>
    <property type="evidence" value="ECO:0007669"/>
    <property type="project" value="UniProtKB-SubCell"/>
</dbReference>
<keyword evidence="3 5" id="KW-1133">Transmembrane helix</keyword>
<dbReference type="InterPro" id="IPR006694">
    <property type="entry name" value="Fatty_acid_hydroxylase"/>
</dbReference>
<organism evidence="7 8">
    <name type="scientific">Falsiruegeria mediterranea M17</name>
    <dbReference type="NCBI Taxonomy" id="1200281"/>
    <lineage>
        <taxon>Bacteria</taxon>
        <taxon>Pseudomonadati</taxon>
        <taxon>Pseudomonadota</taxon>
        <taxon>Alphaproteobacteria</taxon>
        <taxon>Rhodobacterales</taxon>
        <taxon>Roseobacteraceae</taxon>
        <taxon>Falsiruegeria</taxon>
    </lineage>
</organism>
<feature type="transmembrane region" description="Helical" evidence="5">
    <location>
        <begin position="116"/>
        <end position="137"/>
    </location>
</feature>
<keyword evidence="4 5" id="KW-0472">Membrane</keyword>
<evidence type="ECO:0000256" key="5">
    <source>
        <dbReference type="SAM" id="Phobius"/>
    </source>
</evidence>
<dbReference type="GO" id="GO:0016491">
    <property type="term" value="F:oxidoreductase activity"/>
    <property type="evidence" value="ECO:0007669"/>
    <property type="project" value="InterPro"/>
</dbReference>
<evidence type="ECO:0000256" key="4">
    <source>
        <dbReference type="ARBA" id="ARBA00023136"/>
    </source>
</evidence>
<dbReference type="GO" id="GO:0008610">
    <property type="term" value="P:lipid biosynthetic process"/>
    <property type="evidence" value="ECO:0007669"/>
    <property type="project" value="InterPro"/>
</dbReference>
<evidence type="ECO:0000313" key="8">
    <source>
        <dbReference type="Proteomes" id="UP000244898"/>
    </source>
</evidence>
<feature type="domain" description="Fatty acid hydroxylase" evidence="6">
    <location>
        <begin position="129"/>
        <end position="180"/>
    </location>
</feature>
<keyword evidence="2 5" id="KW-0812">Transmembrane</keyword>
<accession>A0A2R8CEM2</accession>
<dbReference type="AlphaFoldDB" id="A0A2R8CEM2"/>
<proteinExistence type="predicted"/>
<dbReference type="Pfam" id="PF04116">
    <property type="entry name" value="FA_hydroxylase"/>
    <property type="match status" value="1"/>
</dbReference>
<evidence type="ECO:0000256" key="3">
    <source>
        <dbReference type="ARBA" id="ARBA00022989"/>
    </source>
</evidence>
<gene>
    <name evidence="7" type="ORF">TRM7615_04433</name>
</gene>
<dbReference type="InterPro" id="IPR050307">
    <property type="entry name" value="Sterol_Desaturase_Related"/>
</dbReference>
<dbReference type="Proteomes" id="UP000244898">
    <property type="component" value="Unassembled WGS sequence"/>
</dbReference>
<evidence type="ECO:0000256" key="1">
    <source>
        <dbReference type="ARBA" id="ARBA00004370"/>
    </source>
</evidence>
<sequence length="232" mass="25673">MTRPGLEQLDQISAIFSDFINPKKRIFVGYLVLSILIALVFQVGIRKSSAKGAFGAIFDRKILLSRSSVADYKIFVINQVITMLVSPLLLTQIAIATSVFFFLHRFEFVTSGQFEQIKAAVVVGLFSVTLFVIDDLTKYLLHRRMHRIPILWSIHKVHHSVTTMTPITVYRVHPLEAVVGVSVDFTGAAPDSPFGGASASRSELWCGSGSLGLDVRYATPVRETGATIWSWG</sequence>
<dbReference type="EMBL" id="ONZG01000014">
    <property type="protein sequence ID" value="SPJ30896.1"/>
    <property type="molecule type" value="Genomic_DNA"/>
</dbReference>
<keyword evidence="8" id="KW-1185">Reference proteome</keyword>
<evidence type="ECO:0000313" key="7">
    <source>
        <dbReference type="EMBL" id="SPJ30896.1"/>
    </source>
</evidence>
<dbReference type="GO" id="GO:0005506">
    <property type="term" value="F:iron ion binding"/>
    <property type="evidence" value="ECO:0007669"/>
    <property type="project" value="InterPro"/>
</dbReference>
<name>A0A2R8CEM2_9RHOB</name>
<protein>
    <recommendedName>
        <fullName evidence="6">Fatty acid hydroxylase domain-containing protein</fullName>
    </recommendedName>
</protein>
<comment type="subcellular location">
    <subcellularLocation>
        <location evidence="1">Membrane</location>
    </subcellularLocation>
</comment>
<reference evidence="8" key="1">
    <citation type="submission" date="2018-03" db="EMBL/GenBank/DDBJ databases">
        <authorList>
            <person name="Rodrigo-Torres L."/>
            <person name="Arahal R. D."/>
            <person name="Lucena T."/>
        </authorList>
    </citation>
    <scope>NUCLEOTIDE SEQUENCE [LARGE SCALE GENOMIC DNA]</scope>
    <source>
        <strain evidence="8">CECT 7615</strain>
    </source>
</reference>
<evidence type="ECO:0000259" key="6">
    <source>
        <dbReference type="Pfam" id="PF04116"/>
    </source>
</evidence>
<dbReference type="PANTHER" id="PTHR11863">
    <property type="entry name" value="STEROL DESATURASE"/>
    <property type="match status" value="1"/>
</dbReference>
<feature type="transmembrane region" description="Helical" evidence="5">
    <location>
        <begin position="80"/>
        <end position="104"/>
    </location>
</feature>